<dbReference type="PANTHER" id="PTHR34957">
    <property type="entry name" value="NUCLEAR TRANSPORT FACTOR 2 (NTF2) FAMILY PROTEIN"/>
    <property type="match status" value="1"/>
</dbReference>
<dbReference type="SUPFAM" id="SSF54427">
    <property type="entry name" value="NTF2-like"/>
    <property type="match status" value="1"/>
</dbReference>
<reference evidence="5" key="1">
    <citation type="journal article" date="2015" name="Proc. Natl. Acad. Sci. U.S.A.">
        <title>Genome sequencing of adzuki bean (Vigna angularis) provides insight into high starch and low fat accumulation and domestication.</title>
        <authorList>
            <person name="Yang K."/>
            <person name="Tian Z."/>
            <person name="Chen C."/>
            <person name="Luo L."/>
            <person name="Zhao B."/>
            <person name="Wang Z."/>
            <person name="Yu L."/>
            <person name="Li Y."/>
            <person name="Sun Y."/>
            <person name="Li W."/>
            <person name="Chen Y."/>
            <person name="Li Y."/>
            <person name="Zhang Y."/>
            <person name="Ai D."/>
            <person name="Zhao J."/>
            <person name="Shang C."/>
            <person name="Ma Y."/>
            <person name="Wu B."/>
            <person name="Wang M."/>
            <person name="Gao L."/>
            <person name="Sun D."/>
            <person name="Zhang P."/>
            <person name="Guo F."/>
            <person name="Wang W."/>
            <person name="Li Y."/>
            <person name="Wang J."/>
            <person name="Varshney R.K."/>
            <person name="Wang J."/>
            <person name="Ling H.Q."/>
            <person name="Wan P."/>
        </authorList>
    </citation>
    <scope>NUCLEOTIDE SEQUENCE</scope>
    <source>
        <strain evidence="5">cv. Jingnong 6</strain>
    </source>
</reference>
<gene>
    <name evidence="4" type="ORF">LR48_Vigan09g127700</name>
</gene>
<feature type="domain" description="SnoaL-like" evidence="3">
    <location>
        <begin position="158"/>
        <end position="271"/>
    </location>
</feature>
<evidence type="ECO:0000313" key="5">
    <source>
        <dbReference type="Proteomes" id="UP000053144"/>
    </source>
</evidence>
<proteinExistence type="predicted"/>
<organism evidence="4 5">
    <name type="scientific">Phaseolus angularis</name>
    <name type="common">Azuki bean</name>
    <name type="synonym">Vigna angularis</name>
    <dbReference type="NCBI Taxonomy" id="3914"/>
    <lineage>
        <taxon>Eukaryota</taxon>
        <taxon>Viridiplantae</taxon>
        <taxon>Streptophyta</taxon>
        <taxon>Embryophyta</taxon>
        <taxon>Tracheophyta</taxon>
        <taxon>Spermatophyta</taxon>
        <taxon>Magnoliopsida</taxon>
        <taxon>eudicotyledons</taxon>
        <taxon>Gunneridae</taxon>
        <taxon>Pentapetalae</taxon>
        <taxon>rosids</taxon>
        <taxon>fabids</taxon>
        <taxon>Fabales</taxon>
        <taxon>Fabaceae</taxon>
        <taxon>Papilionoideae</taxon>
        <taxon>50 kb inversion clade</taxon>
        <taxon>NPAAA clade</taxon>
        <taxon>indigoferoid/millettioid clade</taxon>
        <taxon>Phaseoleae</taxon>
        <taxon>Vigna</taxon>
    </lineage>
</organism>
<dbReference type="PANTHER" id="PTHR34957:SF1">
    <property type="entry name" value="NUCLEAR TRANSPORT FACTOR 2 (NTF2) FAMILY PROTEIN"/>
    <property type="match status" value="1"/>
</dbReference>
<feature type="coiled-coil region" evidence="1">
    <location>
        <begin position="111"/>
        <end position="150"/>
    </location>
</feature>
<evidence type="ECO:0008006" key="6">
    <source>
        <dbReference type="Google" id="ProtNLM"/>
    </source>
</evidence>
<dbReference type="EMBL" id="CM003379">
    <property type="protein sequence ID" value="KOM52618.1"/>
    <property type="molecule type" value="Genomic_DNA"/>
</dbReference>
<dbReference type="Proteomes" id="UP000053144">
    <property type="component" value="Chromosome 9"/>
</dbReference>
<dbReference type="Pfam" id="PF13474">
    <property type="entry name" value="SnoaL_3"/>
    <property type="match status" value="1"/>
</dbReference>
<feature type="domain" description="UVR" evidence="2">
    <location>
        <begin position="119"/>
        <end position="149"/>
    </location>
</feature>
<dbReference type="Pfam" id="PF02151">
    <property type="entry name" value="UVR"/>
    <property type="match status" value="1"/>
</dbReference>
<dbReference type="InterPro" id="IPR032710">
    <property type="entry name" value="NTF2-like_dom_sf"/>
</dbReference>
<dbReference type="InterPro" id="IPR037401">
    <property type="entry name" value="SnoaL-like"/>
</dbReference>
<dbReference type="Gene3D" id="3.10.450.50">
    <property type="match status" value="1"/>
</dbReference>
<sequence length="274" mass="30577">MGSVSGWLLDGKDDEDVKMVADRERGGLGFCGLSSAIKEFNVLPHSFINSFQKVHHVSLPSCTPNKLVLSRSFGRGDQVCLLHGQSLKLQMGRFMGTLRVKSEDSESTLNAENIALDEETLEEELENAIAEENYARAAQIRDTLKNLQKDSKTALFGANSRFYDSFRAGDLAAMQGIWAQSNEVCCVHPGLKGITGYDDIIESWNFIWANYDFPLEIKLEDIKVHVKGDTGYVTCMEFVKTKGGRWGGQFVTNVFEKIDGLWFICIHHASPIDL</sequence>
<dbReference type="InterPro" id="IPR001943">
    <property type="entry name" value="UVR_dom"/>
</dbReference>
<dbReference type="AlphaFoldDB" id="A0A0L9VC86"/>
<evidence type="ECO:0000259" key="2">
    <source>
        <dbReference type="Pfam" id="PF02151"/>
    </source>
</evidence>
<accession>A0A0L9VC86</accession>
<evidence type="ECO:0000256" key="1">
    <source>
        <dbReference type="SAM" id="Coils"/>
    </source>
</evidence>
<evidence type="ECO:0000313" key="4">
    <source>
        <dbReference type="EMBL" id="KOM52618.1"/>
    </source>
</evidence>
<keyword evidence="1" id="KW-0175">Coiled coil</keyword>
<evidence type="ECO:0000259" key="3">
    <source>
        <dbReference type="Pfam" id="PF13474"/>
    </source>
</evidence>
<name>A0A0L9VC86_PHAAN</name>
<protein>
    <recommendedName>
        <fullName evidence="6">SnoaL-like domain-containing protein</fullName>
    </recommendedName>
</protein>
<dbReference type="Gramene" id="KOM52618">
    <property type="protein sequence ID" value="KOM52618"/>
    <property type="gene ID" value="LR48_Vigan09g127700"/>
</dbReference>
<dbReference type="OMA" id="ENTCIVH"/>